<feature type="compositionally biased region" description="Low complexity" evidence="2">
    <location>
        <begin position="467"/>
        <end position="489"/>
    </location>
</feature>
<evidence type="ECO:0000256" key="2">
    <source>
        <dbReference type="SAM" id="MobiDB-lite"/>
    </source>
</evidence>
<dbReference type="InterPro" id="IPR017956">
    <property type="entry name" value="AT_hook_DNA-bd_motif"/>
</dbReference>
<feature type="region of interest" description="Disordered" evidence="2">
    <location>
        <begin position="179"/>
        <end position="204"/>
    </location>
</feature>
<feature type="compositionally biased region" description="Low complexity" evidence="2">
    <location>
        <begin position="763"/>
        <end position="781"/>
    </location>
</feature>
<dbReference type="EMBL" id="JAEHOD010000012">
    <property type="protein sequence ID" value="KAG2450156.1"/>
    <property type="molecule type" value="Genomic_DNA"/>
</dbReference>
<dbReference type="GO" id="GO:0003677">
    <property type="term" value="F:DNA binding"/>
    <property type="evidence" value="ECO:0007669"/>
    <property type="project" value="InterPro"/>
</dbReference>
<evidence type="ECO:0000313" key="4">
    <source>
        <dbReference type="Proteomes" id="UP000613740"/>
    </source>
</evidence>
<accession>A0A836B7P0</accession>
<proteinExistence type="predicted"/>
<dbReference type="SMART" id="SM00384">
    <property type="entry name" value="AT_hook"/>
    <property type="match status" value="3"/>
</dbReference>
<comment type="caution">
    <text evidence="3">The sequence shown here is derived from an EMBL/GenBank/DDBJ whole genome shotgun (WGS) entry which is preliminary data.</text>
</comment>
<evidence type="ECO:0000256" key="1">
    <source>
        <dbReference type="SAM" id="Coils"/>
    </source>
</evidence>
<feature type="region of interest" description="Disordered" evidence="2">
    <location>
        <begin position="1"/>
        <end position="26"/>
    </location>
</feature>
<keyword evidence="4" id="KW-1185">Reference proteome</keyword>
<gene>
    <name evidence="3" type="ORF">HYH02_000258</name>
</gene>
<feature type="region of interest" description="Disordered" evidence="2">
    <location>
        <begin position="394"/>
        <end position="502"/>
    </location>
</feature>
<dbReference type="OrthoDB" id="552245at2759"/>
<feature type="region of interest" description="Disordered" evidence="2">
    <location>
        <begin position="334"/>
        <end position="362"/>
    </location>
</feature>
<evidence type="ECO:0000313" key="3">
    <source>
        <dbReference type="EMBL" id="KAG2450156.1"/>
    </source>
</evidence>
<sequence>MTGAPTSLGANVAGPSHDGPRGVAQQTTTHSLDMIQALKRKVDAIRFNEAALKQRLAQTEARCEQLVAQLAAAKATHVAGSDPTAEQQLQAARAEVARLQANLAAALNANMANLETTLALKRETKERVDRVIAEAERLLQQQAELARERERVLLLEAGRLQQVAAHWEARAHSLEARMASAAASPVQGQEGRRQEQQQQQAASGLAGVKAPLGIIRLGRADSGGVAAAAPPAAVTAAATAAAATAGTATAAMTAPLHGVVPAPAGGAQAHGGTGPAPRQPAVQQFGLPVHTSPLDMLAAIASALIPVQPPRPAPKPRGNPLAPLNVQLKHVAPGGTSAAAKQAPGRPRKHPLPSGPAGAPEANTLAAAPTAAAGAGAIGEGHAVMHRTVLAGTATALKRGPGRPRKHPLPPGKGGAPGPATGVLGDGADAAVGAGTSSGMHGQAHTAAPAPKRGRGRPPKPKPSQEAPAAAVAAATPAGFTADSGVSAGSGAGPRENCERQQQPALKRARLNDGEVPVAAARIAGPRPRCSPERAVVLPAVCTAAVAASPIVAAAAATAAAPAPTAAAAGEQVRQPGSVPAGGRAVEDHDGLDGGGQLAQEAAPLITISSSSSDEAGSSGAAGAGKVDGLQAEDDTAAPHTCALQGPCAQAGSATSDGGRSFNAGGSSTDTTPFSPSQVVAEVNSSDAARKVAHAGPATAAGGSADAVASTTAAAAAAVKDEEPAGMDTAAGGAGPPCCVGTTCGHAPARGCRKVAPPAAPEARSAAPGAAARAHVAAPQAAPAPAPPPRARAHAPPPPAPAAATRQPRMGLGAAEAVMRRLYLDVLVAARAVPGAAAAFETRAALEQLPGFGRCVPEQDLMFFARIDARIGGRRAGFSRAAPLRYASPDALRADFARIMDNCHAYLNRAGSGGGGGGGSPSKAGSRSLLDTAVAVLEAVDVQLEAVRSSAELAEALEAVEAMEHKLECRDCGKWRRLRGYGRFVRIRCEFSCGKLPGRACREPCDVCNAESDCECDD</sequence>
<dbReference type="PRINTS" id="PR00929">
    <property type="entry name" value="ATHOOK"/>
</dbReference>
<dbReference type="AlphaFoldDB" id="A0A836B7P0"/>
<dbReference type="Proteomes" id="UP000613740">
    <property type="component" value="Unassembled WGS sequence"/>
</dbReference>
<feature type="region of interest" description="Disordered" evidence="2">
    <location>
        <begin position="648"/>
        <end position="685"/>
    </location>
</feature>
<keyword evidence="1" id="KW-0175">Coiled coil</keyword>
<protein>
    <submittedName>
        <fullName evidence="3">Uncharacterized protein</fullName>
    </submittedName>
</protein>
<feature type="compositionally biased region" description="Polar residues" evidence="2">
    <location>
        <begin position="652"/>
        <end position="685"/>
    </location>
</feature>
<feature type="coiled-coil region" evidence="1">
    <location>
        <begin position="49"/>
        <end position="148"/>
    </location>
</feature>
<feature type="region of interest" description="Disordered" evidence="2">
    <location>
        <begin position="568"/>
        <end position="597"/>
    </location>
</feature>
<name>A0A836B7P0_9CHLO</name>
<organism evidence="3 4">
    <name type="scientific">Chlamydomonas schloesseri</name>
    <dbReference type="NCBI Taxonomy" id="2026947"/>
    <lineage>
        <taxon>Eukaryota</taxon>
        <taxon>Viridiplantae</taxon>
        <taxon>Chlorophyta</taxon>
        <taxon>core chlorophytes</taxon>
        <taxon>Chlorophyceae</taxon>
        <taxon>CS clade</taxon>
        <taxon>Chlamydomonadales</taxon>
        <taxon>Chlamydomonadaceae</taxon>
        <taxon>Chlamydomonas</taxon>
    </lineage>
</organism>
<feature type="region of interest" description="Disordered" evidence="2">
    <location>
        <begin position="763"/>
        <end position="808"/>
    </location>
</feature>
<feature type="compositionally biased region" description="Low complexity" evidence="2">
    <location>
        <begin position="418"/>
        <end position="439"/>
    </location>
</feature>
<reference evidence="3" key="1">
    <citation type="journal article" date="2020" name="bioRxiv">
        <title>Comparative genomics of Chlamydomonas.</title>
        <authorList>
            <person name="Craig R.J."/>
            <person name="Hasan A.R."/>
            <person name="Ness R.W."/>
            <person name="Keightley P.D."/>
        </authorList>
    </citation>
    <scope>NUCLEOTIDE SEQUENCE</scope>
    <source>
        <strain evidence="3">CCAP 11/173</strain>
    </source>
</reference>
<feature type="compositionally biased region" description="Pro residues" evidence="2">
    <location>
        <begin position="782"/>
        <end position="801"/>
    </location>
</feature>